<evidence type="ECO:0000313" key="1">
    <source>
        <dbReference type="EMBL" id="SVC57259.1"/>
    </source>
</evidence>
<name>A0A382N7V9_9ZZZZ</name>
<dbReference type="EMBL" id="UINC01098606">
    <property type="protein sequence ID" value="SVC57259.1"/>
    <property type="molecule type" value="Genomic_DNA"/>
</dbReference>
<organism evidence="1">
    <name type="scientific">marine metagenome</name>
    <dbReference type="NCBI Taxonomy" id="408172"/>
    <lineage>
        <taxon>unclassified sequences</taxon>
        <taxon>metagenomes</taxon>
        <taxon>ecological metagenomes</taxon>
    </lineage>
</organism>
<proteinExistence type="predicted"/>
<accession>A0A382N7V9</accession>
<reference evidence="1" key="1">
    <citation type="submission" date="2018-05" db="EMBL/GenBank/DDBJ databases">
        <authorList>
            <person name="Lanie J.A."/>
            <person name="Ng W.-L."/>
            <person name="Kazmierczak K.M."/>
            <person name="Andrzejewski T.M."/>
            <person name="Davidsen T.M."/>
            <person name="Wayne K.J."/>
            <person name="Tettelin H."/>
            <person name="Glass J.I."/>
            <person name="Rusch D."/>
            <person name="Podicherti R."/>
            <person name="Tsui H.-C.T."/>
            <person name="Winkler M.E."/>
        </authorList>
    </citation>
    <scope>NUCLEOTIDE SEQUENCE</scope>
</reference>
<dbReference type="AlphaFoldDB" id="A0A382N7V9"/>
<gene>
    <name evidence="1" type="ORF">METZ01_LOCUS310113</name>
</gene>
<sequence>MTRHDDCANLGGLLAYGRAMSESRCISCGRRKGRRSCPALAGLICPTCCGTKRLHEIACPSDCTYLATAQQHPPAVVQRRHEREARFLIPLIQDLSERQYRLFLFVQGVIARHRPAALQRLTDLDIADAVHALAATLETERRGIIYEHSASSLPAQRLEQDLNA</sequence>
<feature type="non-terminal residue" evidence="1">
    <location>
        <position position="164"/>
    </location>
</feature>
<protein>
    <submittedName>
        <fullName evidence="1">Uncharacterized protein</fullName>
    </submittedName>
</protein>